<reference evidence="2 3" key="1">
    <citation type="journal article" date="2010" name="J. Bacteriol.">
        <title>The genome of the amoeba symbiont 'Candidatus Amoebophilus asiaticus' reveals common mechanisms for host cell interaction among amoeba-associated bacteria.</title>
        <authorList>
            <person name="Schmitz-Esser S."/>
            <person name="Tischler P."/>
            <person name="Arnold R."/>
            <person name="Montanaro J."/>
            <person name="Wagner M."/>
            <person name="Rattei T."/>
            <person name="Horn M."/>
        </authorList>
    </citation>
    <scope>NUCLEOTIDE SEQUENCE [LARGE SCALE GENOMIC DNA]</scope>
    <source>
        <strain evidence="2 3">5a2</strain>
    </source>
</reference>
<evidence type="ECO:0000256" key="1">
    <source>
        <dbReference type="SAM" id="MobiDB-lite"/>
    </source>
</evidence>
<feature type="compositionally biased region" description="Basic and acidic residues" evidence="1">
    <location>
        <begin position="302"/>
        <end position="315"/>
    </location>
</feature>
<name>B3EU38_AMOA5</name>
<proteinExistence type="predicted"/>
<evidence type="ECO:0000313" key="3">
    <source>
        <dbReference type="Proteomes" id="UP000001227"/>
    </source>
</evidence>
<feature type="region of interest" description="Disordered" evidence="1">
    <location>
        <begin position="302"/>
        <end position="439"/>
    </location>
</feature>
<feature type="compositionally biased region" description="Low complexity" evidence="1">
    <location>
        <begin position="349"/>
        <end position="364"/>
    </location>
</feature>
<gene>
    <name evidence="2" type="ordered locus">Aasi_1452</name>
</gene>
<dbReference type="KEGG" id="aas:Aasi_1452"/>
<keyword evidence="3" id="KW-1185">Reference proteome</keyword>
<accession>B3EU38</accession>
<feature type="region of interest" description="Disordered" evidence="1">
    <location>
        <begin position="621"/>
        <end position="661"/>
    </location>
</feature>
<evidence type="ECO:0000313" key="2">
    <source>
        <dbReference type="EMBL" id="ACE06740.1"/>
    </source>
</evidence>
<organism evidence="2 3">
    <name type="scientific">Amoebophilus asiaticus (strain 5a2)</name>
    <dbReference type="NCBI Taxonomy" id="452471"/>
    <lineage>
        <taxon>Bacteria</taxon>
        <taxon>Pseudomonadati</taxon>
        <taxon>Bacteroidota</taxon>
        <taxon>Cytophagia</taxon>
        <taxon>Cytophagales</taxon>
        <taxon>Amoebophilaceae</taxon>
        <taxon>Candidatus Amoebophilus</taxon>
    </lineage>
</organism>
<feature type="compositionally biased region" description="Polar residues" evidence="1">
    <location>
        <begin position="316"/>
        <end position="332"/>
    </location>
</feature>
<dbReference type="HOGENOM" id="CLU_414847_0_0_10"/>
<feature type="compositionally biased region" description="Basic and acidic residues" evidence="1">
    <location>
        <begin position="380"/>
        <end position="439"/>
    </location>
</feature>
<protein>
    <submittedName>
        <fullName evidence="2">Uncharacterized protein</fullName>
    </submittedName>
</protein>
<dbReference type="EMBL" id="CP001102">
    <property type="protein sequence ID" value="ACE06740.1"/>
    <property type="molecule type" value="Genomic_DNA"/>
</dbReference>
<dbReference type="Proteomes" id="UP000001227">
    <property type="component" value="Chromosome"/>
</dbReference>
<dbReference type="eggNOG" id="COG3064">
    <property type="taxonomic scope" value="Bacteria"/>
</dbReference>
<dbReference type="STRING" id="452471.Aasi_1452"/>
<dbReference type="AlphaFoldDB" id="B3EU38"/>
<feature type="compositionally biased region" description="Basic and acidic residues" evidence="1">
    <location>
        <begin position="624"/>
        <end position="647"/>
    </location>
</feature>
<sequence>MYTLKLLHNFSNKYLSKLVHSVIGLILVLNIGACKNHHIGKATDSIGKLEMIISKTLLIGTENIIKVAFQIDNEGNHINLSDFKLKVSILEQETFTGPTTGSQISYIGPSTDKKVLTMGSEKFLTEFTTLSELNSTHGQNGLTVDFDLLPAQDTIKVKLHFELFDKAGTSIQTQEVKWIKDAVVINSPTIFEGGETLIVLKSIEKDIRDLNKVIFQLKSDEEKVHFYFKSNGKSVATLVDLLGGASKMIIDKPTNPIEIAVDAENRAYSAKLAIMVFDANAIDESRPLGKHEVTWNDIKLAQKSDQDQEGLKKEQQGQNSKQETSQPQQQGVNKEAETGDSLKEEQQRQNSKQETSQPQQQGEQIAKELEDGPALEINQEVEKFKKVQEEAQEDKEKLDQVRQEGKILKNKIKQEVKEDKETHEKEQTDKQSLDQPKQEEIVLAKDLEEIESILKEEQKEIKTEKKNKLKALKKEERKELKAKKNREEKDSIREMYKKRRQAIKASAEAAEVDWIHKRDHSNGFMNALAHNMFGISLKAPKNDMYRKGQMAGHRAALILGRTETAFGGSVTGVGVVTLILGTGPSLGSATIGSAVLIGLGLFGVAHGIATSERAQANLATLKDAPSEKSNTSHEASHPVHIENHTTEEGSSTKVKSSEEKS</sequence>
<feature type="compositionally biased region" description="Basic and acidic residues" evidence="1">
    <location>
        <begin position="334"/>
        <end position="347"/>
    </location>
</feature>